<name>A0A1Z2LC31_9ACTN</name>
<feature type="transmembrane region" description="Helical" evidence="1">
    <location>
        <begin position="105"/>
        <end position="126"/>
    </location>
</feature>
<dbReference type="EMBL" id="CP021744">
    <property type="protein sequence ID" value="ARZ71869.1"/>
    <property type="molecule type" value="Genomic_DNA"/>
</dbReference>
<evidence type="ECO:0000313" key="3">
    <source>
        <dbReference type="Proteomes" id="UP000195755"/>
    </source>
</evidence>
<dbReference type="Pfam" id="PF06912">
    <property type="entry name" value="DUF1275"/>
    <property type="match status" value="1"/>
</dbReference>
<feature type="transmembrane region" description="Helical" evidence="1">
    <location>
        <begin position="138"/>
        <end position="158"/>
    </location>
</feature>
<evidence type="ECO:0008006" key="4">
    <source>
        <dbReference type="Google" id="ProtNLM"/>
    </source>
</evidence>
<feature type="transmembrane region" description="Helical" evidence="1">
    <location>
        <begin position="186"/>
        <end position="205"/>
    </location>
</feature>
<keyword evidence="1" id="KW-0472">Membrane</keyword>
<sequence>MNRTQGPLRRAADRLFPDGTNQYGALPAALVLLTVVTGVVDAVSYLGLDHVFVANMTGNVVFLGFALAGAANLSAGASLLAIATFMAGAWATGRLARRVADPGRLFTTATGAHAALAAAALAVALVAGHRSDGARTALTALLAVGMGMQNAVVLRLAVPDFTTTVLTRAVTGVAADPPGPATTRRLVSLAAMLTGALCGTVLQLGPGSGAALVPVVALLVFVAVATASGQSGGTSRR</sequence>
<feature type="transmembrane region" description="Helical" evidence="1">
    <location>
        <begin position="60"/>
        <end position="93"/>
    </location>
</feature>
<dbReference type="Proteomes" id="UP000195755">
    <property type="component" value="Chromosome"/>
</dbReference>
<feature type="transmembrane region" description="Helical" evidence="1">
    <location>
        <begin position="23"/>
        <end position="48"/>
    </location>
</feature>
<dbReference type="PANTHER" id="PTHR37314:SF4">
    <property type="entry name" value="UPF0700 TRANSMEMBRANE PROTEIN YOAK"/>
    <property type="match status" value="1"/>
</dbReference>
<protein>
    <recommendedName>
        <fullName evidence="4">DUF1275 domain-containing protein</fullName>
    </recommendedName>
</protein>
<dbReference type="InterPro" id="IPR010699">
    <property type="entry name" value="DUF1275"/>
</dbReference>
<dbReference type="PANTHER" id="PTHR37314">
    <property type="entry name" value="SLR0142 PROTEIN"/>
    <property type="match status" value="1"/>
</dbReference>
<keyword evidence="1" id="KW-0812">Transmembrane</keyword>
<feature type="transmembrane region" description="Helical" evidence="1">
    <location>
        <begin position="211"/>
        <end position="229"/>
    </location>
</feature>
<accession>A0A1Z2LC31</accession>
<dbReference type="KEGG" id="salj:SMD11_6293"/>
<dbReference type="OrthoDB" id="4272751at2"/>
<organism evidence="2 3">
    <name type="scientific">Streptomyces albireticuli</name>
    <dbReference type="NCBI Taxonomy" id="1940"/>
    <lineage>
        <taxon>Bacteria</taxon>
        <taxon>Bacillati</taxon>
        <taxon>Actinomycetota</taxon>
        <taxon>Actinomycetes</taxon>
        <taxon>Kitasatosporales</taxon>
        <taxon>Streptomycetaceae</taxon>
        <taxon>Streptomyces</taxon>
    </lineage>
</organism>
<keyword evidence="1" id="KW-1133">Transmembrane helix</keyword>
<proteinExistence type="predicted"/>
<dbReference type="AlphaFoldDB" id="A0A1Z2LC31"/>
<dbReference type="RefSeq" id="WP_087929596.1">
    <property type="nucleotide sequence ID" value="NZ_CP021744.1"/>
</dbReference>
<evidence type="ECO:0000313" key="2">
    <source>
        <dbReference type="EMBL" id="ARZ71869.1"/>
    </source>
</evidence>
<reference evidence="2 3" key="1">
    <citation type="submission" date="2017-06" db="EMBL/GenBank/DDBJ databases">
        <title>Streptomyces albireticuli Genome sequencing and assembly.</title>
        <authorList>
            <person name="Wang Y."/>
            <person name="Du B."/>
            <person name="Ding Y."/>
            <person name="Liu H."/>
            <person name="Hou Q."/>
            <person name="Liu K."/>
            <person name="Yao L."/>
            <person name="Wang C."/>
        </authorList>
    </citation>
    <scope>NUCLEOTIDE SEQUENCE [LARGE SCALE GENOMIC DNA]</scope>
    <source>
        <strain evidence="2 3">MDJK11</strain>
    </source>
</reference>
<gene>
    <name evidence="2" type="ORF">SMD11_6293</name>
</gene>
<evidence type="ECO:0000256" key="1">
    <source>
        <dbReference type="SAM" id="Phobius"/>
    </source>
</evidence>